<feature type="transmembrane region" description="Helical" evidence="6">
    <location>
        <begin position="100"/>
        <end position="121"/>
    </location>
</feature>
<dbReference type="EMBL" id="JXMS01000002">
    <property type="protein sequence ID" value="OBQ56804.1"/>
    <property type="molecule type" value="Genomic_DNA"/>
</dbReference>
<feature type="transmembrane region" description="Helical" evidence="6">
    <location>
        <begin position="9"/>
        <end position="31"/>
    </location>
</feature>
<feature type="transmembrane region" description="Helical" evidence="6">
    <location>
        <begin position="332"/>
        <end position="355"/>
    </location>
</feature>
<dbReference type="PANTHER" id="PTHR43124">
    <property type="entry name" value="PURINE EFFLUX PUMP PBUE"/>
    <property type="match status" value="1"/>
</dbReference>
<accession>A0A1B7XMR3</accession>
<dbReference type="InterPro" id="IPR050189">
    <property type="entry name" value="MFS_Efflux_Transporters"/>
</dbReference>
<feature type="transmembrane region" description="Helical" evidence="6">
    <location>
        <begin position="208"/>
        <end position="226"/>
    </location>
</feature>
<dbReference type="OrthoDB" id="9807274at2"/>
<reference evidence="8 9" key="1">
    <citation type="submission" date="2015-01" db="EMBL/GenBank/DDBJ databases">
        <title>Desulfovibrio sp. JC271 draft genome sequence.</title>
        <authorList>
            <person name="Shivani Y."/>
            <person name="Subhash Y."/>
            <person name="Sasikala C."/>
            <person name="Ramana C.V."/>
        </authorList>
    </citation>
    <scope>NUCLEOTIDE SEQUENCE [LARGE SCALE GENOMIC DNA]</scope>
    <source>
        <strain evidence="8 9">JC271</strain>
    </source>
</reference>
<gene>
    <name evidence="8" type="ORF">SP90_01640</name>
</gene>
<feature type="transmembrane region" description="Helical" evidence="6">
    <location>
        <begin position="367"/>
        <end position="387"/>
    </location>
</feature>
<keyword evidence="5 6" id="KW-0472">Membrane</keyword>
<dbReference type="SUPFAM" id="SSF103473">
    <property type="entry name" value="MFS general substrate transporter"/>
    <property type="match status" value="1"/>
</dbReference>
<dbReference type="GO" id="GO:0005886">
    <property type="term" value="C:plasma membrane"/>
    <property type="evidence" value="ECO:0007669"/>
    <property type="project" value="UniProtKB-SubCell"/>
</dbReference>
<dbReference type="InterPro" id="IPR036259">
    <property type="entry name" value="MFS_trans_sf"/>
</dbReference>
<feature type="transmembrane region" description="Helical" evidence="6">
    <location>
        <begin position="165"/>
        <end position="187"/>
    </location>
</feature>
<evidence type="ECO:0000313" key="8">
    <source>
        <dbReference type="EMBL" id="OBQ56804.1"/>
    </source>
</evidence>
<feature type="transmembrane region" description="Helical" evidence="6">
    <location>
        <begin position="75"/>
        <end position="94"/>
    </location>
</feature>
<keyword evidence="2" id="KW-1003">Cell membrane</keyword>
<dbReference type="PANTHER" id="PTHR43124:SF3">
    <property type="entry name" value="CHLORAMPHENICOL EFFLUX PUMP RV0191"/>
    <property type="match status" value="1"/>
</dbReference>
<dbReference type="GO" id="GO:0022857">
    <property type="term" value="F:transmembrane transporter activity"/>
    <property type="evidence" value="ECO:0007669"/>
    <property type="project" value="InterPro"/>
</dbReference>
<evidence type="ECO:0000256" key="1">
    <source>
        <dbReference type="ARBA" id="ARBA00004651"/>
    </source>
</evidence>
<comment type="subcellular location">
    <subcellularLocation>
        <location evidence="1">Cell membrane</location>
        <topology evidence="1">Multi-pass membrane protein</topology>
    </subcellularLocation>
</comment>
<dbReference type="InterPro" id="IPR020846">
    <property type="entry name" value="MFS_dom"/>
</dbReference>
<evidence type="ECO:0000313" key="9">
    <source>
        <dbReference type="Proteomes" id="UP000091979"/>
    </source>
</evidence>
<dbReference type="Gene3D" id="1.20.1250.20">
    <property type="entry name" value="MFS general substrate transporter like domains"/>
    <property type="match status" value="1"/>
</dbReference>
<comment type="caution">
    <text evidence="8">The sequence shown here is derived from an EMBL/GenBank/DDBJ whole genome shotgun (WGS) entry which is preliminary data.</text>
</comment>
<dbReference type="STRING" id="1560234.SP90_01640"/>
<dbReference type="PATRIC" id="fig|1560234.3.peg.1201"/>
<feature type="transmembrane region" description="Helical" evidence="6">
    <location>
        <begin position="269"/>
        <end position="287"/>
    </location>
</feature>
<feature type="transmembrane region" description="Helical" evidence="6">
    <location>
        <begin position="43"/>
        <end position="63"/>
    </location>
</feature>
<dbReference type="CDD" id="cd17324">
    <property type="entry name" value="MFS_NepI_like"/>
    <property type="match status" value="1"/>
</dbReference>
<feature type="domain" description="Major facilitator superfamily (MFS) profile" evidence="7">
    <location>
        <begin position="9"/>
        <end position="396"/>
    </location>
</feature>
<sequence length="400" mass="43381">MMQKHEKRIVWIAALIQLINIIDFMMVMPLGPDISKELPITNADIGIICGCYTLAVGFAGLVCAKFLDRFDRKHVAIVTVFGLSFSTLLAAFCWDLTSMTAARILAGCFGGPAAAIAYSIVCDAVPPERRGKAMAIVMGMFSISSIAAIPFGLELARMGSWRTPFYGISILGFIALWLVIQFTPSMTEHLDNKKQVVSLTKLLANKQYILAFFMMGTAMVSSYAIIPNISAYFQLNLGYPRASLSFLYLVGGVFSLVLIQLGGRASDKIGPLPTNIVGTLLLVYFLYDGFMHQPQFSILINFVMFMGMVCFRNISATTEASKLPKPYERAAFMSLLSSIQHLGNGVGALAASAILTTGTGGILINMQWVGLLSIVLALVQPVALILISQINTPRTQVATT</sequence>
<protein>
    <recommendedName>
        <fullName evidence="7">Major facilitator superfamily (MFS) profile domain-containing protein</fullName>
    </recommendedName>
</protein>
<evidence type="ECO:0000256" key="2">
    <source>
        <dbReference type="ARBA" id="ARBA00022475"/>
    </source>
</evidence>
<keyword evidence="9" id="KW-1185">Reference proteome</keyword>
<keyword evidence="4 6" id="KW-1133">Transmembrane helix</keyword>
<dbReference type="Proteomes" id="UP000091979">
    <property type="component" value="Unassembled WGS sequence"/>
</dbReference>
<dbReference type="Pfam" id="PF07690">
    <property type="entry name" value="MFS_1"/>
    <property type="match status" value="1"/>
</dbReference>
<dbReference type="InterPro" id="IPR011701">
    <property type="entry name" value="MFS"/>
</dbReference>
<feature type="transmembrane region" description="Helical" evidence="6">
    <location>
        <begin position="293"/>
        <end position="311"/>
    </location>
</feature>
<keyword evidence="3 6" id="KW-0812">Transmembrane</keyword>
<evidence type="ECO:0000256" key="4">
    <source>
        <dbReference type="ARBA" id="ARBA00022989"/>
    </source>
</evidence>
<dbReference type="PROSITE" id="PS50850">
    <property type="entry name" value="MFS"/>
    <property type="match status" value="1"/>
</dbReference>
<feature type="transmembrane region" description="Helical" evidence="6">
    <location>
        <begin position="246"/>
        <end position="262"/>
    </location>
</feature>
<evidence type="ECO:0000256" key="6">
    <source>
        <dbReference type="SAM" id="Phobius"/>
    </source>
</evidence>
<proteinExistence type="predicted"/>
<name>A0A1B7XMR3_9BACT</name>
<evidence type="ECO:0000256" key="3">
    <source>
        <dbReference type="ARBA" id="ARBA00022692"/>
    </source>
</evidence>
<organism evidence="8 9">
    <name type="scientific">Halodesulfovibrio spirochaetisodalis</name>
    <dbReference type="NCBI Taxonomy" id="1560234"/>
    <lineage>
        <taxon>Bacteria</taxon>
        <taxon>Pseudomonadati</taxon>
        <taxon>Thermodesulfobacteriota</taxon>
        <taxon>Desulfovibrionia</taxon>
        <taxon>Desulfovibrionales</taxon>
        <taxon>Desulfovibrionaceae</taxon>
        <taxon>Halodesulfovibrio</taxon>
    </lineage>
</organism>
<dbReference type="AlphaFoldDB" id="A0A1B7XMR3"/>
<evidence type="ECO:0000256" key="5">
    <source>
        <dbReference type="ARBA" id="ARBA00023136"/>
    </source>
</evidence>
<feature type="transmembrane region" description="Helical" evidence="6">
    <location>
        <begin position="133"/>
        <end position="153"/>
    </location>
</feature>
<evidence type="ECO:0000259" key="7">
    <source>
        <dbReference type="PROSITE" id="PS50850"/>
    </source>
</evidence>